<evidence type="ECO:0000313" key="3">
    <source>
        <dbReference type="Proteomes" id="UP000591537"/>
    </source>
</evidence>
<sequence>MADRARATAALLPTTPPLPQRRAERGVVGAGGGGATRWPARWWIAGTYGKSPLAASRYEGARVASLASQT</sequence>
<accession>A0A7W9WI09</accession>
<dbReference type="AlphaFoldDB" id="A0A7W9WI09"/>
<dbReference type="Proteomes" id="UP000591537">
    <property type="component" value="Unassembled WGS sequence"/>
</dbReference>
<keyword evidence="3" id="KW-1185">Reference proteome</keyword>
<evidence type="ECO:0000313" key="2">
    <source>
        <dbReference type="EMBL" id="MBB6079492.1"/>
    </source>
</evidence>
<dbReference type="EMBL" id="JACHGV010000008">
    <property type="protein sequence ID" value="MBB6079492.1"/>
    <property type="molecule type" value="Genomic_DNA"/>
</dbReference>
<comment type="caution">
    <text evidence="2">The sequence shown here is derived from an EMBL/GenBank/DDBJ whole genome shotgun (WGS) entry which is preliminary data.</text>
</comment>
<dbReference type="RefSeq" id="WP_184563654.1">
    <property type="nucleotide sequence ID" value="NZ_BAAARS010000023.1"/>
</dbReference>
<evidence type="ECO:0000256" key="1">
    <source>
        <dbReference type="SAM" id="MobiDB-lite"/>
    </source>
</evidence>
<feature type="region of interest" description="Disordered" evidence="1">
    <location>
        <begin position="1"/>
        <end position="33"/>
    </location>
</feature>
<proteinExistence type="predicted"/>
<gene>
    <name evidence="2" type="ORF">HNR57_005435</name>
</gene>
<name>A0A7W9WI09_9ACTN</name>
<organism evidence="2 3">
    <name type="scientific">Streptomyces paradoxus</name>
    <dbReference type="NCBI Taxonomy" id="66375"/>
    <lineage>
        <taxon>Bacteria</taxon>
        <taxon>Bacillati</taxon>
        <taxon>Actinomycetota</taxon>
        <taxon>Actinomycetes</taxon>
        <taxon>Kitasatosporales</taxon>
        <taxon>Streptomycetaceae</taxon>
        <taxon>Streptomyces</taxon>
    </lineage>
</organism>
<protein>
    <submittedName>
        <fullName evidence="2">Uncharacterized protein</fullName>
    </submittedName>
</protein>
<reference evidence="2 3" key="1">
    <citation type="submission" date="2020-08" db="EMBL/GenBank/DDBJ databases">
        <title>Genomic Encyclopedia of Type Strains, Phase IV (KMG-IV): sequencing the most valuable type-strain genomes for metagenomic binning, comparative biology and taxonomic classification.</title>
        <authorList>
            <person name="Goeker M."/>
        </authorList>
    </citation>
    <scope>NUCLEOTIDE SEQUENCE [LARGE SCALE GENOMIC DNA]</scope>
    <source>
        <strain evidence="2 3">DSM 43350</strain>
    </source>
</reference>